<evidence type="ECO:0000259" key="1">
    <source>
        <dbReference type="Pfam" id="PF06276"/>
    </source>
</evidence>
<dbReference type="NCBIfam" id="NF007932">
    <property type="entry name" value="PRK10647.1"/>
    <property type="match status" value="1"/>
</dbReference>
<dbReference type="InterPro" id="IPR022770">
    <property type="entry name" value="IucA/IucC-like_C"/>
</dbReference>
<dbReference type="NCBIfam" id="TIGR03951">
    <property type="entry name" value="Fe_III_red_FhuF"/>
    <property type="match status" value="1"/>
</dbReference>
<evidence type="ECO:0000313" key="3">
    <source>
        <dbReference type="EMBL" id="RQM36888.1"/>
    </source>
</evidence>
<evidence type="ECO:0000259" key="2">
    <source>
        <dbReference type="Pfam" id="PF11575"/>
    </source>
</evidence>
<accession>A0A3N6RVA6</accession>
<dbReference type="RefSeq" id="WP_124234422.1">
    <property type="nucleotide sequence ID" value="NZ_RHHM01000016.1"/>
</dbReference>
<comment type="caution">
    <text evidence="3">The sequence shown here is derived from an EMBL/GenBank/DDBJ whole genome shotgun (WGS) entry which is preliminary data.</text>
</comment>
<feature type="domain" description="Ferric siderophore reductase C-terminal" evidence="2">
    <location>
        <begin position="241"/>
        <end position="261"/>
    </location>
</feature>
<sequence length="264" mass="30548">MTTIVRQASEYGSHPLIFLQSDRPLATSLRTLFSEHRAYFLDTIRLGEQAPADCMPLNRWSTPANFSRLNTLYGDYIYRENSQMERENKPLQSLWAQWYFGLLLPPMIMALLLEKRALDISPEHCHVEFTASGRPAVFWLDVREDEDARFLSPPQRMDRLIRHHLIPVVNGIAQHGGINSKLIWSNTGFIVHWFLGEIAPLIAEPLRDELEQAFFFSPALADGGDNPFFRTMLPRDGEMQRRTCCQRYRLPDVQRCGNCTLNPR</sequence>
<reference evidence="3 4" key="1">
    <citation type="submission" date="2018-10" db="EMBL/GenBank/DDBJ databases">
        <title>Draft genome sequence for the type isolate of Erwinia psidii, agent causal of bacterial blight in guava (Psidium guajava) and wilt and die-back of Eucalyptus spp.</title>
        <authorList>
            <person name="Hermenegildo P.S."/>
            <person name="Santos S.A."/>
            <person name="Guimaraes L.M.S."/>
            <person name="Vidigal P.M.P."/>
            <person name="Pereira I.C."/>
            <person name="Badel J.L."/>
            <person name="Alfenas-Zerbini P."/>
            <person name="Ferreira M.A.S.V."/>
            <person name="Alfenas A.C."/>
        </authorList>
    </citation>
    <scope>NUCLEOTIDE SEQUENCE [LARGE SCALE GENOMIC DNA]</scope>
    <source>
        <strain evidence="3 4">IBSBF 435</strain>
    </source>
</reference>
<dbReference type="GO" id="GO:0003824">
    <property type="term" value="F:catalytic activity"/>
    <property type="evidence" value="ECO:0007669"/>
    <property type="project" value="UniProtKB-ARBA"/>
</dbReference>
<dbReference type="Pfam" id="PF06276">
    <property type="entry name" value="FhuF"/>
    <property type="match status" value="1"/>
</dbReference>
<dbReference type="Pfam" id="PF11575">
    <property type="entry name" value="FhuF_C"/>
    <property type="match status" value="1"/>
</dbReference>
<proteinExistence type="predicted"/>
<dbReference type="GO" id="GO:0051537">
    <property type="term" value="F:2 iron, 2 sulfur cluster binding"/>
    <property type="evidence" value="ECO:0007669"/>
    <property type="project" value="InterPro"/>
</dbReference>
<dbReference type="OrthoDB" id="5918327at2"/>
<keyword evidence="4" id="KW-1185">Reference proteome</keyword>
<dbReference type="AlphaFoldDB" id="A0A3N6RVA6"/>
<gene>
    <name evidence="3" type="primary">fhuF</name>
    <name evidence="3" type="ORF">EB241_18160</name>
</gene>
<dbReference type="InterPro" id="IPR008090">
    <property type="entry name" value="Fe_iron_reduct"/>
</dbReference>
<feature type="domain" description="Aerobactin siderophore biosynthesis IucA/IucC-like C-terminal" evidence="1">
    <location>
        <begin position="93"/>
        <end position="235"/>
    </location>
</feature>
<dbReference type="EMBL" id="RHHM01000016">
    <property type="protein sequence ID" value="RQM36888.1"/>
    <property type="molecule type" value="Genomic_DNA"/>
</dbReference>
<dbReference type="Proteomes" id="UP000279457">
    <property type="component" value="Unassembled WGS sequence"/>
</dbReference>
<protein>
    <submittedName>
        <fullName evidence="3">Hydroxamate siderophore iron reductase FhuF</fullName>
    </submittedName>
</protein>
<dbReference type="InterPro" id="IPR024726">
    <property type="entry name" value="FhuF_C"/>
</dbReference>
<evidence type="ECO:0000313" key="4">
    <source>
        <dbReference type="Proteomes" id="UP000279457"/>
    </source>
</evidence>
<dbReference type="PRINTS" id="PR01714">
    <property type="entry name" value="2FE2SRDCTASE"/>
</dbReference>
<organism evidence="3 4">
    <name type="scientific">Erwinia psidii</name>
    <dbReference type="NCBI Taxonomy" id="69224"/>
    <lineage>
        <taxon>Bacteria</taxon>
        <taxon>Pseudomonadati</taxon>
        <taxon>Pseudomonadota</taxon>
        <taxon>Gammaproteobacteria</taxon>
        <taxon>Enterobacterales</taxon>
        <taxon>Erwiniaceae</taxon>
        <taxon>Erwinia</taxon>
    </lineage>
</organism>
<name>A0A3N6RVA6_9GAMM</name>